<name>A0A0D0B506_9AGAM</name>
<proteinExistence type="predicted"/>
<gene>
    <name evidence="2" type="ORF">CY34DRAFT_797544</name>
</gene>
<reference evidence="2 3" key="1">
    <citation type="submission" date="2014-04" db="EMBL/GenBank/DDBJ databases">
        <authorList>
            <consortium name="DOE Joint Genome Institute"/>
            <person name="Kuo A."/>
            <person name="Ruytinx J."/>
            <person name="Rineau F."/>
            <person name="Colpaert J."/>
            <person name="Kohler A."/>
            <person name="Nagy L.G."/>
            <person name="Floudas D."/>
            <person name="Copeland A."/>
            <person name="Barry K.W."/>
            <person name="Cichocki N."/>
            <person name="Veneault-Fourrey C."/>
            <person name="LaButti K."/>
            <person name="Lindquist E.A."/>
            <person name="Lipzen A."/>
            <person name="Lundell T."/>
            <person name="Morin E."/>
            <person name="Murat C."/>
            <person name="Sun H."/>
            <person name="Tunlid A."/>
            <person name="Henrissat B."/>
            <person name="Grigoriev I.V."/>
            <person name="Hibbett D.S."/>
            <person name="Martin F."/>
            <person name="Nordberg H.P."/>
            <person name="Cantor M.N."/>
            <person name="Hua S.X."/>
        </authorList>
    </citation>
    <scope>NUCLEOTIDE SEQUENCE [LARGE SCALE GENOMIC DNA]</scope>
    <source>
        <strain evidence="2 3">UH-Slu-Lm8-n1</strain>
    </source>
</reference>
<evidence type="ECO:0000313" key="3">
    <source>
        <dbReference type="Proteomes" id="UP000054485"/>
    </source>
</evidence>
<accession>A0A0D0B506</accession>
<dbReference type="InParanoid" id="A0A0D0B506"/>
<dbReference type="OrthoDB" id="2619350at2759"/>
<feature type="domain" description="F-box" evidence="1">
    <location>
        <begin position="8"/>
        <end position="54"/>
    </location>
</feature>
<dbReference type="EMBL" id="KN835134">
    <property type="protein sequence ID" value="KIK49151.1"/>
    <property type="molecule type" value="Genomic_DNA"/>
</dbReference>
<dbReference type="InterPro" id="IPR001810">
    <property type="entry name" value="F-box_dom"/>
</dbReference>
<dbReference type="STRING" id="930992.A0A0D0B506"/>
<dbReference type="AlphaFoldDB" id="A0A0D0B506"/>
<sequence>MHRLFLVHELLMMICEHLYDEDDIPGASKVALARLARTCKAFHAVALNALWSNLDGIAPLIQCLPAEVTRLYLGPPLGTTVVGIKWAPRKEEWDIIQRYASRVQRLRVLNPLCPVELSIIFTLSRPPTSSPLFPNLRSLVWNDSRPQTICFLQTLCGPLLTSLTLDCSSSNVRCDAAACAILIALPFICPAVKVISLPSGSLCPQISNMLLAWNHLEEVTCGEIDTVTFRHLVKQTNLRKLAFTLSQSISQSLIDRAPFPQTFLRLCELEVHVSVLPSLIEFMQKMGIHPTSIRSRVDVGPTPCDMRAFFAFLTKHYVDVQPLSVSLQSLRRIQMPTVVQPPLVPPTGNQFNGPSHTGIHGSDLMPLAQFGSIDTLIIDVNCSIHFADDDIASLASAWPHLRIFSVNKTHGWVAKSDITQIGLLKMLQCCPKLQTICIAINTDTFTEVPLDRPGEGLQNMNVRTIAFADSVIQPRATTVVAAFLSDVFPRLNEVTAWKSDRMRVRRDANSTDPTVYAIRWEGVSRQIKGMIRIRQQERRWRRSE</sequence>
<evidence type="ECO:0000259" key="1">
    <source>
        <dbReference type="Pfam" id="PF12937"/>
    </source>
</evidence>
<evidence type="ECO:0000313" key="2">
    <source>
        <dbReference type="EMBL" id="KIK49151.1"/>
    </source>
</evidence>
<protein>
    <recommendedName>
        <fullName evidence="1">F-box domain-containing protein</fullName>
    </recommendedName>
</protein>
<dbReference type="Pfam" id="PF12937">
    <property type="entry name" value="F-box-like"/>
    <property type="match status" value="1"/>
</dbReference>
<dbReference type="Proteomes" id="UP000054485">
    <property type="component" value="Unassembled WGS sequence"/>
</dbReference>
<dbReference type="HOGENOM" id="CLU_021164_0_2_1"/>
<keyword evidence="3" id="KW-1185">Reference proteome</keyword>
<reference evidence="3" key="2">
    <citation type="submission" date="2015-01" db="EMBL/GenBank/DDBJ databases">
        <title>Evolutionary Origins and Diversification of the Mycorrhizal Mutualists.</title>
        <authorList>
            <consortium name="DOE Joint Genome Institute"/>
            <consortium name="Mycorrhizal Genomics Consortium"/>
            <person name="Kohler A."/>
            <person name="Kuo A."/>
            <person name="Nagy L.G."/>
            <person name="Floudas D."/>
            <person name="Copeland A."/>
            <person name="Barry K.W."/>
            <person name="Cichocki N."/>
            <person name="Veneault-Fourrey C."/>
            <person name="LaButti K."/>
            <person name="Lindquist E.A."/>
            <person name="Lipzen A."/>
            <person name="Lundell T."/>
            <person name="Morin E."/>
            <person name="Murat C."/>
            <person name="Riley R."/>
            <person name="Ohm R."/>
            <person name="Sun H."/>
            <person name="Tunlid A."/>
            <person name="Henrissat B."/>
            <person name="Grigoriev I.V."/>
            <person name="Hibbett D.S."/>
            <person name="Martin F."/>
        </authorList>
    </citation>
    <scope>NUCLEOTIDE SEQUENCE [LARGE SCALE GENOMIC DNA]</scope>
    <source>
        <strain evidence="3">UH-Slu-Lm8-n1</strain>
    </source>
</reference>
<organism evidence="2 3">
    <name type="scientific">Suillus luteus UH-Slu-Lm8-n1</name>
    <dbReference type="NCBI Taxonomy" id="930992"/>
    <lineage>
        <taxon>Eukaryota</taxon>
        <taxon>Fungi</taxon>
        <taxon>Dikarya</taxon>
        <taxon>Basidiomycota</taxon>
        <taxon>Agaricomycotina</taxon>
        <taxon>Agaricomycetes</taxon>
        <taxon>Agaricomycetidae</taxon>
        <taxon>Boletales</taxon>
        <taxon>Suillineae</taxon>
        <taxon>Suillaceae</taxon>
        <taxon>Suillus</taxon>
    </lineage>
</organism>